<dbReference type="Gene3D" id="3.90.640.20">
    <property type="entry name" value="Heat-shock cognate protein, ATPase"/>
    <property type="match status" value="1"/>
</dbReference>
<sequence>MKLDMKKQTVSLLVLLLAASGFFFSCGNIMNKNAGALEFDSIQVNETAHLFGDTAKPACNLIINLTYASRSADEKMKDSLNTYFLSACFGEKYMGMTTEEAVKKYTEKYVGDYRKDLEPMYRKDEQDKENAEDMGAWYSYYKGIESHVQLYTGHLLVYRIDYNEYTGGAHGIYMSTFLNLDLRTLAPIRLDDLFVNDYKEQLTDLLWNQLMADNKVATRQELEDMGYVTTGDLTPTENFYLSKDGITFYYNVYDIAPYVMGPVKITLPYEMMQHLLSDETMALNDLRNP</sequence>
<name>A0ABN0CQN4_9BACE</name>
<reference evidence="2 3" key="1">
    <citation type="submission" date="2011-02" db="EMBL/GenBank/DDBJ databases">
        <authorList>
            <person name="Weinstock G."/>
            <person name="Sodergren E."/>
            <person name="Clifton S."/>
            <person name="Fulton L."/>
            <person name="Fulton B."/>
            <person name="Courtney L."/>
            <person name="Fronick C."/>
            <person name="Harrison M."/>
            <person name="Strong C."/>
            <person name="Farmer C."/>
            <person name="Delahaunty K."/>
            <person name="Markovic C."/>
            <person name="Hall O."/>
            <person name="Minx P."/>
            <person name="Tomlinson C."/>
            <person name="Mitreva M."/>
            <person name="Hou S."/>
            <person name="Chen J."/>
            <person name="Wollam A."/>
            <person name="Pepin K.H."/>
            <person name="Johnson M."/>
            <person name="Bhonagiri V."/>
            <person name="Zhang X."/>
            <person name="Suruliraj S."/>
            <person name="Warren W."/>
            <person name="Chinwalla A."/>
            <person name="Mardis E.R."/>
            <person name="Wilson R.K."/>
        </authorList>
    </citation>
    <scope>NUCLEOTIDE SEQUENCE [LARGE SCALE GENOMIC DNA]</scope>
    <source>
        <strain evidence="2 3">YIT 12056</strain>
    </source>
</reference>
<comment type="caution">
    <text evidence="2">The sequence shown here is derived from an EMBL/GenBank/DDBJ whole genome shotgun (WGS) entry which is preliminary data.</text>
</comment>
<feature type="domain" description="DUF3298" evidence="1">
    <location>
        <begin position="191"/>
        <end position="270"/>
    </location>
</feature>
<proteinExistence type="predicted"/>
<dbReference type="Gene3D" id="3.30.565.40">
    <property type="entry name" value="Fervidobacterium nodosum Rt17-B1 like"/>
    <property type="match status" value="1"/>
</dbReference>
<keyword evidence="3" id="KW-1185">Reference proteome</keyword>
<accession>A0ABN0CQN4</accession>
<protein>
    <recommendedName>
        <fullName evidence="1">DUF3298 domain-containing protein</fullName>
    </recommendedName>
</protein>
<dbReference type="EMBL" id="AFBM01000009">
    <property type="protein sequence ID" value="EGF53213.1"/>
    <property type="molecule type" value="Genomic_DNA"/>
</dbReference>
<dbReference type="InterPro" id="IPR037126">
    <property type="entry name" value="PdaC/RsiV-like_sf"/>
</dbReference>
<dbReference type="InterPro" id="IPR021729">
    <property type="entry name" value="DUF3298"/>
</dbReference>
<evidence type="ECO:0000313" key="3">
    <source>
        <dbReference type="Proteomes" id="UP000010321"/>
    </source>
</evidence>
<gene>
    <name evidence="2" type="ORF">HMPREF9445_00997</name>
</gene>
<organism evidence="2 3">
    <name type="scientific">Bacteroides clarus YIT 12056</name>
    <dbReference type="NCBI Taxonomy" id="762984"/>
    <lineage>
        <taxon>Bacteria</taxon>
        <taxon>Pseudomonadati</taxon>
        <taxon>Bacteroidota</taxon>
        <taxon>Bacteroidia</taxon>
        <taxon>Bacteroidales</taxon>
        <taxon>Bacteroidaceae</taxon>
        <taxon>Bacteroides</taxon>
    </lineage>
</organism>
<evidence type="ECO:0000313" key="2">
    <source>
        <dbReference type="EMBL" id="EGF53213.1"/>
    </source>
</evidence>
<dbReference type="Proteomes" id="UP000010321">
    <property type="component" value="Unassembled WGS sequence"/>
</dbReference>
<dbReference type="Pfam" id="PF11738">
    <property type="entry name" value="DUF3298"/>
    <property type="match status" value="1"/>
</dbReference>
<evidence type="ECO:0000259" key="1">
    <source>
        <dbReference type="Pfam" id="PF11738"/>
    </source>
</evidence>
<dbReference type="PROSITE" id="PS51257">
    <property type="entry name" value="PROKAR_LIPOPROTEIN"/>
    <property type="match status" value="1"/>
</dbReference>